<dbReference type="GO" id="GO:0016853">
    <property type="term" value="F:isomerase activity"/>
    <property type="evidence" value="ECO:0007669"/>
    <property type="project" value="UniProtKB-KW"/>
</dbReference>
<dbReference type="SFLD" id="SFLDG00358">
    <property type="entry name" value="Main_(cytGST)"/>
    <property type="match status" value="1"/>
</dbReference>
<evidence type="ECO:0000256" key="1">
    <source>
        <dbReference type="ARBA" id="ARBA00007409"/>
    </source>
</evidence>
<dbReference type="InterPro" id="IPR036249">
    <property type="entry name" value="Thioredoxin-like_sf"/>
</dbReference>
<feature type="domain" description="GST N-terminal" evidence="2">
    <location>
        <begin position="3"/>
        <end position="89"/>
    </location>
</feature>
<dbReference type="Gene3D" id="3.40.30.10">
    <property type="entry name" value="Glutaredoxin"/>
    <property type="match status" value="1"/>
</dbReference>
<feature type="domain" description="GST C-terminal" evidence="3">
    <location>
        <begin position="142"/>
        <end position="286"/>
    </location>
</feature>
<dbReference type="Gene3D" id="1.20.1050.10">
    <property type="match status" value="1"/>
</dbReference>
<evidence type="ECO:0000313" key="4">
    <source>
        <dbReference type="EMBL" id="RFU72574.1"/>
    </source>
</evidence>
<dbReference type="SUPFAM" id="SSF47616">
    <property type="entry name" value="GST C-terminal domain-like"/>
    <property type="match status" value="1"/>
</dbReference>
<dbReference type="SUPFAM" id="SSF52833">
    <property type="entry name" value="Thioredoxin-like"/>
    <property type="match status" value="1"/>
</dbReference>
<name>A0A395N9J9_TRIAR</name>
<evidence type="ECO:0000259" key="3">
    <source>
        <dbReference type="PROSITE" id="PS50405"/>
    </source>
</evidence>
<dbReference type="InterPro" id="IPR004045">
    <property type="entry name" value="Glutathione_S-Trfase_N"/>
</dbReference>
<dbReference type="PANTHER" id="PTHR43968">
    <property type="match status" value="1"/>
</dbReference>
<sequence>MASKFTLYSFAGSQWAQVAHLALAEKGFSEDEYDIKDIDLMTGANFDPEYIKVNPNGTVPSLSSASLEKPIIESTDILRYIDGLRGNSSLVPSDPAVKSKAQAIIDLVHSYDARTDTILLHARDDEEMKGKKASGFRDFLVNRQDRLEKEKAANPSHPFYGPKVLENGSLSKFYTTEIGEEHKQFYKDSEDAYKAFAKVMDKLDSLLVLPYAAGDAVSEADFHVVAWLAHAMSGAGSDTTQIQNFDVLEKLIQKTTPSFAIGKSTREWWANISATPAFKKVFPTLH</sequence>
<comment type="caution">
    <text evidence="4">The sequence shown here is derived from an EMBL/GenBank/DDBJ whole genome shotgun (WGS) entry which is preliminary data.</text>
</comment>
<proteinExistence type="inferred from homology"/>
<dbReference type="InterPro" id="IPR010987">
    <property type="entry name" value="Glutathione-S-Trfase_C-like"/>
</dbReference>
<dbReference type="SFLD" id="SFLDS00019">
    <property type="entry name" value="Glutathione_Transferase_(cytos"/>
    <property type="match status" value="1"/>
</dbReference>
<dbReference type="AlphaFoldDB" id="A0A395N9J9"/>
<keyword evidence="4" id="KW-0413">Isomerase</keyword>
<dbReference type="InterPro" id="IPR036282">
    <property type="entry name" value="Glutathione-S-Trfase_C_sf"/>
</dbReference>
<dbReference type="GO" id="GO:0005737">
    <property type="term" value="C:cytoplasm"/>
    <property type="evidence" value="ECO:0007669"/>
    <property type="project" value="TreeGrafter"/>
</dbReference>
<evidence type="ECO:0000259" key="2">
    <source>
        <dbReference type="PROSITE" id="PS50404"/>
    </source>
</evidence>
<dbReference type="OrthoDB" id="412788at2759"/>
<gene>
    <name evidence="4" type="ORF">TARUN_9689</name>
</gene>
<reference evidence="4 5" key="1">
    <citation type="journal article" date="2018" name="PLoS Pathog.">
        <title>Evolution of structural diversity of trichothecenes, a family of toxins produced by plant pathogenic and entomopathogenic fungi.</title>
        <authorList>
            <person name="Proctor R.H."/>
            <person name="McCormick S.P."/>
            <person name="Kim H.S."/>
            <person name="Cardoza R.E."/>
            <person name="Stanley A.M."/>
            <person name="Lindo L."/>
            <person name="Kelly A."/>
            <person name="Brown D.W."/>
            <person name="Lee T."/>
            <person name="Vaughan M.M."/>
            <person name="Alexander N.J."/>
            <person name="Busman M."/>
            <person name="Gutierrez S."/>
        </authorList>
    </citation>
    <scope>NUCLEOTIDE SEQUENCE [LARGE SCALE GENOMIC DNA]</scope>
    <source>
        <strain evidence="4 5">IBT 40837</strain>
    </source>
</reference>
<comment type="similarity">
    <text evidence="1">Belongs to the GST superfamily.</text>
</comment>
<dbReference type="Pfam" id="PF02798">
    <property type="entry name" value="GST_N"/>
    <property type="match status" value="1"/>
</dbReference>
<dbReference type="PROSITE" id="PS50404">
    <property type="entry name" value="GST_NTER"/>
    <property type="match status" value="1"/>
</dbReference>
<dbReference type="InterPro" id="IPR050983">
    <property type="entry name" value="GST_Omega/HSP26"/>
</dbReference>
<dbReference type="STRING" id="490622.A0A395N9J9"/>
<organism evidence="4 5">
    <name type="scientific">Trichoderma arundinaceum</name>
    <dbReference type="NCBI Taxonomy" id="490622"/>
    <lineage>
        <taxon>Eukaryota</taxon>
        <taxon>Fungi</taxon>
        <taxon>Dikarya</taxon>
        <taxon>Ascomycota</taxon>
        <taxon>Pezizomycotina</taxon>
        <taxon>Sordariomycetes</taxon>
        <taxon>Hypocreomycetidae</taxon>
        <taxon>Hypocreales</taxon>
        <taxon>Hypocreaceae</taxon>
        <taxon>Trichoderma</taxon>
    </lineage>
</organism>
<dbReference type="PROSITE" id="PS50405">
    <property type="entry name" value="GST_CTER"/>
    <property type="match status" value="1"/>
</dbReference>
<protein>
    <submittedName>
        <fullName evidence="4">Maleylacetoacetate isomerase</fullName>
    </submittedName>
</protein>
<dbReference type="Proteomes" id="UP000266272">
    <property type="component" value="Unassembled WGS sequence"/>
</dbReference>
<evidence type="ECO:0000313" key="5">
    <source>
        <dbReference type="Proteomes" id="UP000266272"/>
    </source>
</evidence>
<keyword evidence="5" id="KW-1185">Reference proteome</keyword>
<dbReference type="CDD" id="cd00299">
    <property type="entry name" value="GST_C_family"/>
    <property type="match status" value="1"/>
</dbReference>
<dbReference type="CDD" id="cd00570">
    <property type="entry name" value="GST_N_family"/>
    <property type="match status" value="1"/>
</dbReference>
<dbReference type="PANTHER" id="PTHR43968:SF6">
    <property type="entry name" value="GLUTATHIONE S-TRANSFERASE OMEGA"/>
    <property type="match status" value="1"/>
</dbReference>
<dbReference type="EMBL" id="PXOA01000825">
    <property type="protein sequence ID" value="RFU72574.1"/>
    <property type="molecule type" value="Genomic_DNA"/>
</dbReference>
<accession>A0A395N9J9</accession>
<dbReference type="InterPro" id="IPR040079">
    <property type="entry name" value="Glutathione_S-Trfase"/>
</dbReference>